<dbReference type="AlphaFoldDB" id="A0A1E7QZM8"/>
<dbReference type="OrthoDB" id="5564966at2"/>
<comment type="caution">
    <text evidence="3">The sequence shown here is derived from an EMBL/GenBank/DDBJ whole genome shotgun (WGS) entry which is preliminary data.</text>
</comment>
<dbReference type="SUPFAM" id="SSF52402">
    <property type="entry name" value="Adenine nucleotide alpha hydrolases-like"/>
    <property type="match status" value="2"/>
</dbReference>
<dbReference type="CDD" id="cd00293">
    <property type="entry name" value="USP-like"/>
    <property type="match status" value="2"/>
</dbReference>
<dbReference type="EMBL" id="MKKK01000065">
    <property type="protein sequence ID" value="OEY92525.1"/>
    <property type="molecule type" value="Genomic_DNA"/>
</dbReference>
<name>A0A1E7QZM8_9GAMM</name>
<evidence type="ECO:0000256" key="1">
    <source>
        <dbReference type="ARBA" id="ARBA00008791"/>
    </source>
</evidence>
<evidence type="ECO:0000313" key="3">
    <source>
        <dbReference type="EMBL" id="OEY92525.1"/>
    </source>
</evidence>
<dbReference type="Pfam" id="PF00582">
    <property type="entry name" value="Usp"/>
    <property type="match status" value="2"/>
</dbReference>
<evidence type="ECO:0000313" key="4">
    <source>
        <dbReference type="Proteomes" id="UP000185895"/>
    </source>
</evidence>
<reference evidence="3 4" key="1">
    <citation type="submission" date="2016-09" db="EMBL/GenBank/DDBJ databases">
        <authorList>
            <person name="Capua I."/>
            <person name="De Benedictis P."/>
            <person name="Joannis T."/>
            <person name="Lombin L.H."/>
            <person name="Cattoli G."/>
        </authorList>
    </citation>
    <scope>NUCLEOTIDE SEQUENCE [LARGE SCALE GENOMIC DNA]</scope>
    <source>
        <strain evidence="3 4">ANC 4671</strain>
    </source>
</reference>
<dbReference type="PANTHER" id="PTHR46268:SF6">
    <property type="entry name" value="UNIVERSAL STRESS PROTEIN UP12"/>
    <property type="match status" value="1"/>
</dbReference>
<dbReference type="RefSeq" id="WP_070070774.1">
    <property type="nucleotide sequence ID" value="NZ_MKKK01000065.1"/>
</dbReference>
<sequence>MKFLVGYSNDASSKDALRLGISLAEMTSGSVVICQIVVRSLQGLALSKIDEDYNQFLCDQAQHNLEQARNHVPAGITANYITHTALSISDGLVQTARDISADCIVVGGARSGKKGQFYSGMVAGDLLNHARLPIALAPRNFYKNETFQTPLGRLSCAFSGSDRATHLAVDASEWAEIFQVPLRFVTFAVRDRDITPTAAGFDAENMVINEWREQIEAKYKELRQSWDSDVPISFEIGEGATWQESIRSIDWQASELLIIGSGRSGILQRVFVGNHAEKIIRHATVPRLILPASSEISS</sequence>
<dbReference type="PANTHER" id="PTHR46268">
    <property type="entry name" value="STRESS RESPONSE PROTEIN NHAX"/>
    <property type="match status" value="1"/>
</dbReference>
<gene>
    <name evidence="3" type="ORF">BJI46_14615</name>
</gene>
<keyword evidence="4" id="KW-1185">Reference proteome</keyword>
<protein>
    <recommendedName>
        <fullName evidence="2">UspA domain-containing protein</fullName>
    </recommendedName>
</protein>
<dbReference type="STRING" id="1262585.BJI46_14615"/>
<dbReference type="Gene3D" id="3.40.50.12370">
    <property type="match status" value="1"/>
</dbReference>
<comment type="similarity">
    <text evidence="1">Belongs to the universal stress protein A family.</text>
</comment>
<dbReference type="InterPro" id="IPR006016">
    <property type="entry name" value="UspA"/>
</dbReference>
<organism evidence="3 4">
    <name type="scientific">Acinetobacter qingfengensis</name>
    <dbReference type="NCBI Taxonomy" id="1262585"/>
    <lineage>
        <taxon>Bacteria</taxon>
        <taxon>Pseudomonadati</taxon>
        <taxon>Pseudomonadota</taxon>
        <taxon>Gammaproteobacteria</taxon>
        <taxon>Moraxellales</taxon>
        <taxon>Moraxellaceae</taxon>
        <taxon>Acinetobacter</taxon>
    </lineage>
</organism>
<feature type="domain" description="UspA" evidence="2">
    <location>
        <begin position="157"/>
        <end position="290"/>
    </location>
</feature>
<dbReference type="Proteomes" id="UP000185895">
    <property type="component" value="Unassembled WGS sequence"/>
</dbReference>
<feature type="domain" description="UspA" evidence="2">
    <location>
        <begin position="2"/>
        <end position="136"/>
    </location>
</feature>
<accession>A0A1E7QZM8</accession>
<evidence type="ECO:0000259" key="2">
    <source>
        <dbReference type="Pfam" id="PF00582"/>
    </source>
</evidence>
<proteinExistence type="inferred from homology"/>